<keyword evidence="2" id="KW-1185">Reference proteome</keyword>
<dbReference type="EMBL" id="LPBJ01000047">
    <property type="protein sequence ID" value="KVP98075.1"/>
    <property type="molecule type" value="Genomic_DNA"/>
</dbReference>
<reference evidence="1 2" key="1">
    <citation type="submission" date="2015-11" db="EMBL/GenBank/DDBJ databases">
        <title>Expanding the genomic diversity of Burkholderia species for the development of highly accurate diagnostics.</title>
        <authorList>
            <person name="Sahl J."/>
            <person name="Keim P."/>
            <person name="Wagner D."/>
        </authorList>
    </citation>
    <scope>NUCLEOTIDE SEQUENCE [LARGE SCALE GENOMIC DNA]</scope>
    <source>
        <strain evidence="1 2">MSMB1808WGS</strain>
    </source>
</reference>
<evidence type="ECO:0000313" key="1">
    <source>
        <dbReference type="EMBL" id="KVP98075.1"/>
    </source>
</evidence>
<dbReference type="AlphaFoldDB" id="A0AAW3MWX1"/>
<organism evidence="1 2">
    <name type="scientific">Burkholderia ubonensis</name>
    <dbReference type="NCBI Taxonomy" id="101571"/>
    <lineage>
        <taxon>Bacteria</taxon>
        <taxon>Pseudomonadati</taxon>
        <taxon>Pseudomonadota</taxon>
        <taxon>Betaproteobacteria</taxon>
        <taxon>Burkholderiales</taxon>
        <taxon>Burkholderiaceae</taxon>
        <taxon>Burkholderia</taxon>
        <taxon>Burkholderia cepacia complex</taxon>
    </lineage>
</organism>
<protein>
    <submittedName>
        <fullName evidence="1">Uncharacterized protein</fullName>
    </submittedName>
</protein>
<sequence>MTPANTWTLLTLVDSADAEGRICLLAQHHEPIRTNEQAREWLETIFMDTSMVTLRLEKVKKAITEIDLTLHETEHGTALVLNLAKLLQLPAVAPAAELAEFREMLVEMKAFFEAHPQERCDIQLANNRDDHRRVYGSVHCRVPAGENKMQADETATAALTARINASPALTHWLRHLALALQKIGPWSWSTIREDALFGYCEGPYSTWLRTQPRQTPAEDPEAPFGYLDI</sequence>
<evidence type="ECO:0000313" key="2">
    <source>
        <dbReference type="Proteomes" id="UP000056453"/>
    </source>
</evidence>
<comment type="caution">
    <text evidence="1">The sequence shown here is derived from an EMBL/GenBank/DDBJ whole genome shotgun (WGS) entry which is preliminary data.</text>
</comment>
<proteinExistence type="predicted"/>
<gene>
    <name evidence="1" type="ORF">WJ96_05760</name>
</gene>
<accession>A0AAW3MWX1</accession>
<dbReference type="Proteomes" id="UP000056453">
    <property type="component" value="Unassembled WGS sequence"/>
</dbReference>
<name>A0AAW3MWX1_9BURK</name>
<dbReference type="RefSeq" id="WP_059925051.1">
    <property type="nucleotide sequence ID" value="NZ_LPBG01000047.1"/>
</dbReference>